<evidence type="ECO:0000313" key="2">
    <source>
        <dbReference type="Proteomes" id="UP000016424"/>
    </source>
</evidence>
<comment type="caution">
    <text evidence="1">The sequence shown here is derived from an EMBL/GenBank/DDBJ whole genome shotgun (WGS) entry which is preliminary data.</text>
</comment>
<accession>U2YB65</accession>
<reference evidence="2" key="1">
    <citation type="journal article" date="2013" name="Genome">
        <title>Draft Genome Sequence of Geobacillus kaustophilus GBlys, a Lysogenic Strain with Bacteriophage phiOH2.</title>
        <authorList>
            <person name="Doi K."/>
            <person name="Mori K."/>
            <person name="Martono H."/>
            <person name="Nagayoshi Y."/>
            <person name="Fujino Y."/>
            <person name="Tashiro K."/>
            <person name="Kuhara S."/>
            <person name="Ohshima T."/>
        </authorList>
    </citation>
    <scope>NUCLEOTIDE SEQUENCE [LARGE SCALE GENOMIC DNA]</scope>
    <source>
        <strain evidence="2">GBlys</strain>
    </source>
</reference>
<dbReference type="AlphaFoldDB" id="U2YB65"/>
<dbReference type="Proteomes" id="UP000016424">
    <property type="component" value="Unassembled WGS sequence"/>
</dbReference>
<evidence type="ECO:0000313" key="1">
    <source>
        <dbReference type="EMBL" id="GAD14153.1"/>
    </source>
</evidence>
<name>U2YB65_GEOKU</name>
<sequence length="66" mass="7658">MEKYTQFSSFDDFLKAGGFFVETQEDFEAIPDEDMDKHVAKTTKFSDWQTMLDTAVSEYALKKLGF</sequence>
<proteinExistence type="predicted"/>
<dbReference type="EMBL" id="BASG01000024">
    <property type="protein sequence ID" value="GAD14153.1"/>
    <property type="molecule type" value="Genomic_DNA"/>
</dbReference>
<protein>
    <submittedName>
        <fullName evidence="1">Uncharacterized protein</fullName>
    </submittedName>
</protein>
<organism evidence="1 2">
    <name type="scientific">Geobacillus kaustophilus GBlys</name>
    <dbReference type="NCBI Taxonomy" id="1337888"/>
    <lineage>
        <taxon>Bacteria</taxon>
        <taxon>Bacillati</taxon>
        <taxon>Bacillota</taxon>
        <taxon>Bacilli</taxon>
        <taxon>Bacillales</taxon>
        <taxon>Anoxybacillaceae</taxon>
        <taxon>Geobacillus</taxon>
        <taxon>Geobacillus thermoleovorans group</taxon>
    </lineage>
</organism>
<gene>
    <name evidence="1" type="ORF">GBL_2370</name>
</gene>